<evidence type="ECO:0000256" key="1">
    <source>
        <dbReference type="SAM" id="MobiDB-lite"/>
    </source>
</evidence>
<evidence type="ECO:0000313" key="2">
    <source>
        <dbReference type="EMBL" id="GFR44976.1"/>
    </source>
</evidence>
<feature type="non-terminal residue" evidence="2">
    <location>
        <position position="1"/>
    </location>
</feature>
<feature type="compositionally biased region" description="Gly residues" evidence="1">
    <location>
        <begin position="643"/>
        <end position="678"/>
    </location>
</feature>
<reference evidence="2 3" key="1">
    <citation type="journal article" date="2021" name="Sci. Rep.">
        <title>Genome sequencing of the multicellular alga Astrephomene provides insights into convergent evolution of germ-soma differentiation.</title>
        <authorList>
            <person name="Yamashita S."/>
            <person name="Yamamoto K."/>
            <person name="Matsuzaki R."/>
            <person name="Suzuki S."/>
            <person name="Yamaguchi H."/>
            <person name="Hirooka S."/>
            <person name="Minakuchi Y."/>
            <person name="Miyagishima S."/>
            <person name="Kawachi M."/>
            <person name="Toyoda A."/>
            <person name="Nozaki H."/>
        </authorList>
    </citation>
    <scope>NUCLEOTIDE SEQUENCE [LARGE SCALE GENOMIC DNA]</scope>
    <source>
        <strain evidence="2 3">NIES-4017</strain>
    </source>
</reference>
<organism evidence="2 3">
    <name type="scientific">Astrephomene gubernaculifera</name>
    <dbReference type="NCBI Taxonomy" id="47775"/>
    <lineage>
        <taxon>Eukaryota</taxon>
        <taxon>Viridiplantae</taxon>
        <taxon>Chlorophyta</taxon>
        <taxon>core chlorophytes</taxon>
        <taxon>Chlorophyceae</taxon>
        <taxon>CS clade</taxon>
        <taxon>Chlamydomonadales</taxon>
        <taxon>Astrephomenaceae</taxon>
        <taxon>Astrephomene</taxon>
    </lineage>
</organism>
<dbReference type="Proteomes" id="UP001054857">
    <property type="component" value="Unassembled WGS sequence"/>
</dbReference>
<evidence type="ECO:0000313" key="3">
    <source>
        <dbReference type="Proteomes" id="UP001054857"/>
    </source>
</evidence>
<sequence>MDGEYRREAKRQCRGNPVAVDGTGAACHRRPRPALQPPAPFNFMSLPLILQQTILLSAGRDSRGAYQSCKALRSTFLDGMDNPCLAARYCVATWGPRCAVLELLSHADELLANTPPAAREEQLVRALRAAVVEQGAKLASGTADIILRAIHTGYVAVLQELLRLLDVPAIGAGLELDKRTAAAVAAAAAVEGSAAGPAAAAAAGRAAGQTVAAAAAATAATRGGLRLHVASCCSVIASGGVQDARMMRALLQAVTVRAGVPLHASTLQVALRKSSCMGDLATLQELLALRPRLDSLDGALSLAAKTTHGSNVTLLVAAGARPSRDTFYAACGPGVREVMLPLAAALRRSGAWNQESADAALRKLCWLRHSNGMRTPEELRNKGRSLAMLVSEFGANPRAGNSTSLATACCQSSRSNRLLAHTLVLLGAQPDAALRQLCSSDASYSRMDVRGAVRELLGLAGETDAGAARALMAALQQRRREGTAVVRVLLQEGAVAAEDCLALLPEVRRRPAEGQAACSGPVQQQQQQQGNQQQQQQGAGAAQRVRRWDWLWEAARAGALPIAPNPCELQLQASCPRGGHGGGGAAAAATAAAGSKGGGVKRGREQDQRLPSRGKRAAGGGGGGGCKADGGSSDGGMQRQAGGANGNGNCSGGNTGSGGRGGGGSCRSQAGGGRGSAGRPGAADRNSSPSSRALERALLEACRAGDEEAVMELASCGVVGESGCAAAYRAAE</sequence>
<feature type="region of interest" description="Disordered" evidence="1">
    <location>
        <begin position="578"/>
        <end position="692"/>
    </location>
</feature>
<keyword evidence="3" id="KW-1185">Reference proteome</keyword>
<proteinExistence type="predicted"/>
<feature type="region of interest" description="Disordered" evidence="1">
    <location>
        <begin position="514"/>
        <end position="541"/>
    </location>
</feature>
<comment type="caution">
    <text evidence="2">The sequence shown here is derived from an EMBL/GenBank/DDBJ whole genome shotgun (WGS) entry which is preliminary data.</text>
</comment>
<protein>
    <submittedName>
        <fullName evidence="2">Uncharacterized protein</fullName>
    </submittedName>
</protein>
<dbReference type="EMBL" id="BMAR01000009">
    <property type="protein sequence ID" value="GFR44976.1"/>
    <property type="molecule type" value="Genomic_DNA"/>
</dbReference>
<feature type="compositionally biased region" description="Gly residues" evidence="1">
    <location>
        <begin position="617"/>
        <end position="634"/>
    </location>
</feature>
<accession>A0AAD3HLH1</accession>
<feature type="compositionally biased region" description="Low complexity" evidence="1">
    <location>
        <begin position="523"/>
        <end position="541"/>
    </location>
</feature>
<dbReference type="AlphaFoldDB" id="A0AAD3HLH1"/>
<name>A0AAD3HLH1_9CHLO</name>
<gene>
    <name evidence="2" type="ORF">Agub_g6286</name>
</gene>